<organism evidence="3 4">
    <name type="scientific">Plasmopara halstedii</name>
    <name type="common">Downy mildew of sunflower</name>
    <dbReference type="NCBI Taxonomy" id="4781"/>
    <lineage>
        <taxon>Eukaryota</taxon>
        <taxon>Sar</taxon>
        <taxon>Stramenopiles</taxon>
        <taxon>Oomycota</taxon>
        <taxon>Peronosporomycetes</taxon>
        <taxon>Peronosporales</taxon>
        <taxon>Peronosporaceae</taxon>
        <taxon>Plasmopara</taxon>
    </lineage>
</organism>
<feature type="region of interest" description="Disordered" evidence="1">
    <location>
        <begin position="196"/>
        <end position="329"/>
    </location>
</feature>
<dbReference type="GeneID" id="36396348"/>
<feature type="signal peptide" evidence="2">
    <location>
        <begin position="1"/>
        <end position="19"/>
    </location>
</feature>
<reference evidence="4" key="1">
    <citation type="submission" date="2014-09" db="EMBL/GenBank/DDBJ databases">
        <authorList>
            <person name="Sharma Rahul"/>
            <person name="Thines Marco"/>
        </authorList>
    </citation>
    <scope>NUCLEOTIDE SEQUENCE [LARGE SCALE GENOMIC DNA]</scope>
</reference>
<dbReference type="PROSITE" id="PS51257">
    <property type="entry name" value="PROKAR_LIPOPROTEIN"/>
    <property type="match status" value="1"/>
</dbReference>
<sequence length="374" mass="39277">MIFIKCLVATAVAMSCVNGHGYMSKPESTWSPTSGDKTQFIASIDSSTSGLPGTYNTAPDANVASFTTAFKASNYKSIKELIEDKAVISVTGASLTCGNANPDAPPQPLPEQVEWSHSAEEGFTPSHQGPCEVWCDNKQAFHDENCAAHFTTAPAQLSYEKTMCSGASKLTLYWIAMHGPIWQVYINCANISGGSGEAVTTQPSDNSITSPSTPAATPLESPSLTPNPPSTSNTPSTSTSTSTSPSSSLPPSTSTPTYTSPTTADSDESDCGSYDIAGNDDARESADENQENVTQVTTGSDFSPSSPSTIDNNVDQQSPMPSGDNSDQFFRSWVHPQMRKAATLLGSAAGSQSSYNFKNIPGKTSTGTVKPQNN</sequence>
<evidence type="ECO:0000313" key="3">
    <source>
        <dbReference type="EMBL" id="CEG44970.1"/>
    </source>
</evidence>
<name>A0A0P1AWE0_PLAHL</name>
<protein>
    <recommendedName>
        <fullName evidence="5">RxLR-like protein</fullName>
    </recommendedName>
</protein>
<dbReference type="EMBL" id="CCYD01001336">
    <property type="protein sequence ID" value="CEG44970.1"/>
    <property type="molecule type" value="Genomic_DNA"/>
</dbReference>
<feature type="compositionally biased region" description="Polar residues" evidence="1">
    <location>
        <begin position="198"/>
        <end position="215"/>
    </location>
</feature>
<feature type="compositionally biased region" description="Low complexity" evidence="1">
    <location>
        <begin position="217"/>
        <end position="263"/>
    </location>
</feature>
<dbReference type="OrthoDB" id="2119228at2759"/>
<dbReference type="Proteomes" id="UP000054928">
    <property type="component" value="Unassembled WGS sequence"/>
</dbReference>
<feature type="compositionally biased region" description="Polar residues" evidence="1">
    <location>
        <begin position="291"/>
        <end position="329"/>
    </location>
</feature>
<feature type="chain" id="PRO_5006058977" description="RxLR-like protein" evidence="2">
    <location>
        <begin position="20"/>
        <end position="374"/>
    </location>
</feature>
<evidence type="ECO:0000256" key="1">
    <source>
        <dbReference type="SAM" id="MobiDB-lite"/>
    </source>
</evidence>
<evidence type="ECO:0000313" key="4">
    <source>
        <dbReference type="Proteomes" id="UP000054928"/>
    </source>
</evidence>
<accession>A0A0P1AWE0</accession>
<evidence type="ECO:0008006" key="5">
    <source>
        <dbReference type="Google" id="ProtNLM"/>
    </source>
</evidence>
<keyword evidence="2" id="KW-0732">Signal</keyword>
<feature type="region of interest" description="Disordered" evidence="1">
    <location>
        <begin position="347"/>
        <end position="374"/>
    </location>
</feature>
<dbReference type="OMA" id="YWMAMHS"/>
<feature type="compositionally biased region" description="Polar residues" evidence="1">
    <location>
        <begin position="349"/>
        <end position="374"/>
    </location>
</feature>
<dbReference type="RefSeq" id="XP_024581339.1">
    <property type="nucleotide sequence ID" value="XM_024731130.1"/>
</dbReference>
<dbReference type="AlphaFoldDB" id="A0A0P1AWE0"/>
<evidence type="ECO:0000256" key="2">
    <source>
        <dbReference type="SAM" id="SignalP"/>
    </source>
</evidence>
<keyword evidence="4" id="KW-1185">Reference proteome</keyword>
<proteinExistence type="predicted"/>